<dbReference type="PANTHER" id="PTHR34406:SF1">
    <property type="entry name" value="PROTEIN YCEI"/>
    <property type="match status" value="1"/>
</dbReference>
<sequence>MNFRLAALAASMTVSLLALPASAADYVIDTKNAHASITFRIKHLGFSWLTGRFDKFSGNFTFDDKNPDASKVKVEIDTTSIDTNHAERDKHLRAADLLDTDKFPTATFESTSVKASGPDKAKITGNLTLHGVTKEITIDAERLGGGKDPWGGYRDGFTGTTELTLADFGINRDLGPASKTVELMLNVEGIRQ</sequence>
<reference evidence="4" key="1">
    <citation type="submission" date="2016-10" db="EMBL/GenBank/DDBJ databases">
        <authorList>
            <person name="Varghese N."/>
            <person name="Submissions S."/>
        </authorList>
    </citation>
    <scope>NUCLEOTIDE SEQUENCE [LARGE SCALE GENOMIC DNA]</scope>
    <source>
        <strain evidence="4">DSM 1565</strain>
    </source>
</reference>
<dbReference type="InterPro" id="IPR007372">
    <property type="entry name" value="Lipid/polyisoprenoid-bd_YceI"/>
</dbReference>
<keyword evidence="1" id="KW-0732">Signal</keyword>
<evidence type="ECO:0000313" key="3">
    <source>
        <dbReference type="EMBL" id="SFV37462.1"/>
    </source>
</evidence>
<dbReference type="AlphaFoldDB" id="A0A1I7NS73"/>
<dbReference type="EMBL" id="FPCH01000003">
    <property type="protein sequence ID" value="SFV37462.1"/>
    <property type="molecule type" value="Genomic_DNA"/>
</dbReference>
<dbReference type="NCBIfam" id="NF002994">
    <property type="entry name" value="PRK03757.1"/>
    <property type="match status" value="1"/>
</dbReference>
<dbReference type="RefSeq" id="WP_092868686.1">
    <property type="nucleotide sequence ID" value="NZ_FPCH01000003.1"/>
</dbReference>
<organism evidence="3 4">
    <name type="scientific">Hyphomicrobium facile</name>
    <dbReference type="NCBI Taxonomy" id="51670"/>
    <lineage>
        <taxon>Bacteria</taxon>
        <taxon>Pseudomonadati</taxon>
        <taxon>Pseudomonadota</taxon>
        <taxon>Alphaproteobacteria</taxon>
        <taxon>Hyphomicrobiales</taxon>
        <taxon>Hyphomicrobiaceae</taxon>
        <taxon>Hyphomicrobium</taxon>
    </lineage>
</organism>
<feature type="chain" id="PRO_5011659789" evidence="1">
    <location>
        <begin position="24"/>
        <end position="192"/>
    </location>
</feature>
<feature type="signal peptide" evidence="1">
    <location>
        <begin position="1"/>
        <end position="23"/>
    </location>
</feature>
<keyword evidence="4" id="KW-1185">Reference proteome</keyword>
<evidence type="ECO:0000256" key="1">
    <source>
        <dbReference type="SAM" id="SignalP"/>
    </source>
</evidence>
<gene>
    <name evidence="3" type="ORF">SAMN04488557_3175</name>
</gene>
<dbReference type="SMART" id="SM00867">
    <property type="entry name" value="YceI"/>
    <property type="match status" value="1"/>
</dbReference>
<dbReference type="Gene3D" id="2.40.128.110">
    <property type="entry name" value="Lipid/polyisoprenoid-binding, YceI-like"/>
    <property type="match status" value="1"/>
</dbReference>
<dbReference type="Pfam" id="PF04264">
    <property type="entry name" value="YceI"/>
    <property type="match status" value="1"/>
</dbReference>
<accession>A0A1I7NS73</accession>
<evidence type="ECO:0000313" key="4">
    <source>
        <dbReference type="Proteomes" id="UP000199423"/>
    </source>
</evidence>
<name>A0A1I7NS73_9HYPH</name>
<evidence type="ECO:0000259" key="2">
    <source>
        <dbReference type="SMART" id="SM00867"/>
    </source>
</evidence>
<feature type="domain" description="Lipid/polyisoprenoid-binding YceI-like" evidence="2">
    <location>
        <begin position="25"/>
        <end position="190"/>
    </location>
</feature>
<dbReference type="SUPFAM" id="SSF101874">
    <property type="entry name" value="YceI-like"/>
    <property type="match status" value="1"/>
</dbReference>
<protein>
    <submittedName>
        <fullName evidence="3">Polyisoprenoid-binding protein YceI</fullName>
    </submittedName>
</protein>
<dbReference type="Proteomes" id="UP000199423">
    <property type="component" value="Unassembled WGS sequence"/>
</dbReference>
<dbReference type="STRING" id="51670.SAMN04488557_3175"/>
<dbReference type="PANTHER" id="PTHR34406">
    <property type="entry name" value="PROTEIN YCEI"/>
    <property type="match status" value="1"/>
</dbReference>
<proteinExistence type="predicted"/>
<dbReference type="InterPro" id="IPR036761">
    <property type="entry name" value="TTHA0802/YceI-like_sf"/>
</dbReference>
<dbReference type="OrthoDB" id="9811006at2"/>